<comment type="caution">
    <text evidence="4">The sequence shown here is derived from an EMBL/GenBank/DDBJ whole genome shotgun (WGS) entry which is preliminary data.</text>
</comment>
<dbReference type="Gene3D" id="3.40.1650.10">
    <property type="entry name" value="RbsD-like domain"/>
    <property type="match status" value="1"/>
</dbReference>
<evidence type="ECO:0000313" key="5">
    <source>
        <dbReference type="Proteomes" id="UP001596107"/>
    </source>
</evidence>
<evidence type="ECO:0000256" key="1">
    <source>
        <dbReference type="ARBA" id="ARBA00000223"/>
    </source>
</evidence>
<dbReference type="EMBL" id="JBHSNB010000005">
    <property type="protein sequence ID" value="MFC5587059.1"/>
    <property type="molecule type" value="Genomic_DNA"/>
</dbReference>
<dbReference type="RefSeq" id="WP_223022720.1">
    <property type="nucleotide sequence ID" value="NZ_CP078144.1"/>
</dbReference>
<evidence type="ECO:0000313" key="4">
    <source>
        <dbReference type="EMBL" id="MFC5587059.1"/>
    </source>
</evidence>
<keyword evidence="5" id="KW-1185">Reference proteome</keyword>
<name>A0ABW0TCP1_9HYPH</name>
<organism evidence="4 5">
    <name type="scientific">Nitratireductor kimnyeongensis</name>
    <dbReference type="NCBI Taxonomy" id="430679"/>
    <lineage>
        <taxon>Bacteria</taxon>
        <taxon>Pseudomonadati</taxon>
        <taxon>Pseudomonadota</taxon>
        <taxon>Alphaproteobacteria</taxon>
        <taxon>Hyphomicrobiales</taxon>
        <taxon>Phyllobacteriaceae</taxon>
        <taxon>Nitratireductor</taxon>
    </lineage>
</organism>
<keyword evidence="2" id="KW-0413">Isomerase</keyword>
<gene>
    <name evidence="4" type="ORF">ACFPOD_18240</name>
</gene>
<evidence type="ECO:0000256" key="2">
    <source>
        <dbReference type="ARBA" id="ARBA00023235"/>
    </source>
</evidence>
<dbReference type="PANTHER" id="PTHR31690">
    <property type="entry name" value="FUCOSE MUTAROTASE"/>
    <property type="match status" value="1"/>
</dbReference>
<dbReference type="SUPFAM" id="SSF102546">
    <property type="entry name" value="RbsD-like"/>
    <property type="match status" value="1"/>
</dbReference>
<proteinExistence type="predicted"/>
<dbReference type="InterPro" id="IPR007721">
    <property type="entry name" value="RbsD_FucU"/>
</dbReference>
<evidence type="ECO:0000256" key="3">
    <source>
        <dbReference type="ARBA" id="ARBA00036324"/>
    </source>
</evidence>
<comment type="catalytic activity">
    <reaction evidence="1">
        <text>beta-D-ribopyranose = beta-D-ribofuranose</text>
        <dbReference type="Rhea" id="RHEA:25432"/>
        <dbReference type="ChEBI" id="CHEBI:27476"/>
        <dbReference type="ChEBI" id="CHEBI:47002"/>
        <dbReference type="EC" id="5.4.99.62"/>
    </reaction>
</comment>
<dbReference type="InterPro" id="IPR023750">
    <property type="entry name" value="RbsD-like_sf"/>
</dbReference>
<dbReference type="InterPro" id="IPR050443">
    <property type="entry name" value="RbsD/FucU_mutarotase"/>
</dbReference>
<reference evidence="5" key="1">
    <citation type="journal article" date="2019" name="Int. J. Syst. Evol. Microbiol.">
        <title>The Global Catalogue of Microorganisms (GCM) 10K type strain sequencing project: providing services to taxonomists for standard genome sequencing and annotation.</title>
        <authorList>
            <consortium name="The Broad Institute Genomics Platform"/>
            <consortium name="The Broad Institute Genome Sequencing Center for Infectious Disease"/>
            <person name="Wu L."/>
            <person name="Ma J."/>
        </authorList>
    </citation>
    <scope>NUCLEOTIDE SEQUENCE [LARGE SCALE GENOMIC DNA]</scope>
    <source>
        <strain evidence="5">JCM 3366</strain>
    </source>
</reference>
<comment type="catalytic activity">
    <reaction evidence="3">
        <text>alpha-L-fucose = beta-L-fucose</text>
        <dbReference type="Rhea" id="RHEA:25580"/>
        <dbReference type="ChEBI" id="CHEBI:42548"/>
        <dbReference type="ChEBI" id="CHEBI:42589"/>
        <dbReference type="EC" id="5.1.3.29"/>
    </reaction>
</comment>
<accession>A0ABW0TCP1</accession>
<dbReference type="Pfam" id="PF05025">
    <property type="entry name" value="RbsD_FucU"/>
    <property type="match status" value="1"/>
</dbReference>
<dbReference type="PANTHER" id="PTHR31690:SF4">
    <property type="entry name" value="FUCOSE MUTAROTASE"/>
    <property type="match status" value="1"/>
</dbReference>
<dbReference type="Proteomes" id="UP001596107">
    <property type="component" value="Unassembled WGS sequence"/>
</dbReference>
<sequence>MLRGIDPILSPELLRILRAMGHGDEIVIADANFPGEASAREFVRLDGIDATRVLKAVLSVMPLDSFVDDPAITMQMVDDPDGIPPVVAEFQAVINKIADNPAEIRPLERFAFYDRAREAFAVIQTGERRFYGNVILKKGVLPPEQG</sequence>
<protein>
    <submittedName>
        <fullName evidence="4">RbsD/FucU family protein</fullName>
    </submittedName>
</protein>